<evidence type="ECO:0000256" key="12">
    <source>
        <dbReference type="ARBA" id="ARBA00023136"/>
    </source>
</evidence>
<name>A0A078J194_BRANA</name>
<keyword evidence="6" id="KW-0812">Transmembrane</keyword>
<dbReference type="PANTHER" id="PTHR46279">
    <property type="entry name" value="RING/U-BOX SUPERFAMILY PROTEIN"/>
    <property type="match status" value="1"/>
</dbReference>
<comment type="catalytic activity">
    <reaction evidence="1">
        <text>S-ubiquitinyl-[E2 ubiquitin-conjugating enzyme]-L-cysteine + [acceptor protein]-L-lysine = [E2 ubiquitin-conjugating enzyme]-L-cysteine + N(6)-ubiquitinyl-[acceptor protein]-L-lysine.</text>
        <dbReference type="EC" id="2.3.2.27"/>
    </reaction>
</comment>
<evidence type="ECO:0000313" key="17">
    <source>
        <dbReference type="Proteomes" id="UP000028999"/>
    </source>
</evidence>
<gene>
    <name evidence="16" type="primary">BnaC04g52110D</name>
    <name evidence="16" type="ORF">GSBRNA2T00020211001</name>
</gene>
<proteinExistence type="inferred from homology"/>
<dbReference type="GO" id="GO:0061630">
    <property type="term" value="F:ubiquitin protein ligase activity"/>
    <property type="evidence" value="ECO:0007669"/>
    <property type="project" value="UniProtKB-EC"/>
</dbReference>
<comment type="pathway">
    <text evidence="3">Protein modification; protein ubiquitination.</text>
</comment>
<keyword evidence="11" id="KW-1133">Transmembrane helix</keyword>
<keyword evidence="7" id="KW-0479">Metal-binding</keyword>
<dbReference type="Pfam" id="PF13639">
    <property type="entry name" value="zf-RING_2"/>
    <property type="match status" value="1"/>
</dbReference>
<dbReference type="SUPFAM" id="SSF57850">
    <property type="entry name" value="RING/U-box"/>
    <property type="match status" value="1"/>
</dbReference>
<comment type="similarity">
    <text evidence="13">Belongs to the RING-type zinc finger family. ATL subfamily.</text>
</comment>
<keyword evidence="5" id="KW-0808">Transferase</keyword>
<dbReference type="Gene3D" id="3.30.40.10">
    <property type="entry name" value="Zinc/RING finger domain, C3HC4 (zinc finger)"/>
    <property type="match status" value="1"/>
</dbReference>
<dbReference type="EMBL" id="LK033526">
    <property type="protein sequence ID" value="CDY56872.1"/>
    <property type="molecule type" value="Genomic_DNA"/>
</dbReference>
<keyword evidence="8 14" id="KW-0863">Zinc-finger</keyword>
<accession>A0A078J194</accession>
<dbReference type="InterPro" id="IPR013083">
    <property type="entry name" value="Znf_RING/FYVE/PHD"/>
</dbReference>
<dbReference type="OMA" id="SAFRSCQ"/>
<dbReference type="PANTHER" id="PTHR46279:SF14">
    <property type="entry name" value="RING-H2 FINGER PROTEIN ATL20-RELATED"/>
    <property type="match status" value="1"/>
</dbReference>
<evidence type="ECO:0000256" key="2">
    <source>
        <dbReference type="ARBA" id="ARBA00004167"/>
    </source>
</evidence>
<evidence type="ECO:0000256" key="11">
    <source>
        <dbReference type="ARBA" id="ARBA00022989"/>
    </source>
</evidence>
<evidence type="ECO:0000256" key="9">
    <source>
        <dbReference type="ARBA" id="ARBA00022786"/>
    </source>
</evidence>
<dbReference type="EC" id="2.3.2.27" evidence="4"/>
<dbReference type="AlphaFoldDB" id="A0A078J194"/>
<sequence>MSLRRSLLGLHRQTHNLSLSKSSPFSITNISSPSVAVIGREISSIPFSLTQRLKPDCSNLVGDRSLGQSQLARLPSSRGYSNASLVRKIPVLFHINAGMEEVLADYVHQELTRNLMPNNIMTFSKQLLTLFFLLFFLLPLRHASKPKKCPPSRWGWLSCGPPSEVPIRFPFCDHKGFNLRSNNLNKTVLHLPMSGAFLVESIDYLNQRISISDPDNCLAKRLLTFNLSGSPFSSPFYTEHTFFTCPGDVVLPSSYRSIPCLSNSTSSFYATTSYEQASSSAFRSCQIVKRLDVPASYINSESLLLEWHSPNCTSYEMDYLRCGFKNKASLEVKCFGNEPGMDSVIFLCYSLFLMIQVNPIGHKCSNVEGSDSPRQEIVESREMIGRATNRGLDQCTIETYKKMELGESIKLPGTNGTACLICLSEYASKETVRFIPECDHCFHVECIDVWLKIHGSCPICRDSRALR</sequence>
<evidence type="ECO:0000256" key="6">
    <source>
        <dbReference type="ARBA" id="ARBA00022692"/>
    </source>
</evidence>
<keyword evidence="9" id="KW-0833">Ubl conjugation pathway</keyword>
<dbReference type="GO" id="GO:0016020">
    <property type="term" value="C:membrane"/>
    <property type="evidence" value="ECO:0007669"/>
    <property type="project" value="UniProtKB-SubCell"/>
</dbReference>
<keyword evidence="12" id="KW-0472">Membrane</keyword>
<dbReference type="PaxDb" id="3708-A0A078J194"/>
<evidence type="ECO:0000256" key="5">
    <source>
        <dbReference type="ARBA" id="ARBA00022679"/>
    </source>
</evidence>
<reference evidence="16 17" key="1">
    <citation type="journal article" date="2014" name="Science">
        <title>Plant genetics. Early allopolyploid evolution in the post-Neolithic Brassica napus oilseed genome.</title>
        <authorList>
            <person name="Chalhoub B."/>
            <person name="Denoeud F."/>
            <person name="Liu S."/>
            <person name="Parkin I.A."/>
            <person name="Tang H."/>
            <person name="Wang X."/>
            <person name="Chiquet J."/>
            <person name="Belcram H."/>
            <person name="Tong C."/>
            <person name="Samans B."/>
            <person name="Correa M."/>
            <person name="Da Silva C."/>
            <person name="Just J."/>
            <person name="Falentin C."/>
            <person name="Koh C.S."/>
            <person name="Le Clainche I."/>
            <person name="Bernard M."/>
            <person name="Bento P."/>
            <person name="Noel B."/>
            <person name="Labadie K."/>
            <person name="Alberti A."/>
            <person name="Charles M."/>
            <person name="Arnaud D."/>
            <person name="Guo H."/>
            <person name="Daviaud C."/>
            <person name="Alamery S."/>
            <person name="Jabbari K."/>
            <person name="Zhao M."/>
            <person name="Edger P.P."/>
            <person name="Chelaifa H."/>
            <person name="Tack D."/>
            <person name="Lassalle G."/>
            <person name="Mestiri I."/>
            <person name="Schnel N."/>
            <person name="Le Paslier M.C."/>
            <person name="Fan G."/>
            <person name="Renault V."/>
            <person name="Bayer P.E."/>
            <person name="Golicz A.A."/>
            <person name="Manoli S."/>
            <person name="Lee T.H."/>
            <person name="Thi V.H."/>
            <person name="Chalabi S."/>
            <person name="Hu Q."/>
            <person name="Fan C."/>
            <person name="Tollenaere R."/>
            <person name="Lu Y."/>
            <person name="Battail C."/>
            <person name="Shen J."/>
            <person name="Sidebottom C.H."/>
            <person name="Wang X."/>
            <person name="Canaguier A."/>
            <person name="Chauveau A."/>
            <person name="Berard A."/>
            <person name="Deniot G."/>
            <person name="Guan M."/>
            <person name="Liu Z."/>
            <person name="Sun F."/>
            <person name="Lim Y.P."/>
            <person name="Lyons E."/>
            <person name="Town C.D."/>
            <person name="Bancroft I."/>
            <person name="Wang X."/>
            <person name="Meng J."/>
            <person name="Ma J."/>
            <person name="Pires J.C."/>
            <person name="King G.J."/>
            <person name="Brunel D."/>
            <person name="Delourme R."/>
            <person name="Renard M."/>
            <person name="Aury J.M."/>
            <person name="Adams K.L."/>
            <person name="Batley J."/>
            <person name="Snowdon R.J."/>
            <person name="Tost J."/>
            <person name="Edwards D."/>
            <person name="Zhou Y."/>
            <person name="Hua W."/>
            <person name="Sharpe A.G."/>
            <person name="Paterson A.H."/>
            <person name="Guan C."/>
            <person name="Wincker P."/>
        </authorList>
    </citation>
    <scope>NUCLEOTIDE SEQUENCE [LARGE SCALE GENOMIC DNA]</scope>
    <source>
        <strain evidence="17">cv. Darmor-bzh</strain>
    </source>
</reference>
<evidence type="ECO:0000256" key="8">
    <source>
        <dbReference type="ARBA" id="ARBA00022771"/>
    </source>
</evidence>
<comment type="subcellular location">
    <subcellularLocation>
        <location evidence="2">Membrane</location>
        <topology evidence="2">Single-pass membrane protein</topology>
    </subcellularLocation>
</comment>
<evidence type="ECO:0000313" key="16">
    <source>
        <dbReference type="EMBL" id="CDY56872.1"/>
    </source>
</evidence>
<dbReference type="InterPro" id="IPR046948">
    <property type="entry name" value="ATL20-22-like"/>
</dbReference>
<organism evidence="16 17">
    <name type="scientific">Brassica napus</name>
    <name type="common">Rape</name>
    <dbReference type="NCBI Taxonomy" id="3708"/>
    <lineage>
        <taxon>Eukaryota</taxon>
        <taxon>Viridiplantae</taxon>
        <taxon>Streptophyta</taxon>
        <taxon>Embryophyta</taxon>
        <taxon>Tracheophyta</taxon>
        <taxon>Spermatophyta</taxon>
        <taxon>Magnoliopsida</taxon>
        <taxon>eudicotyledons</taxon>
        <taxon>Gunneridae</taxon>
        <taxon>Pentapetalae</taxon>
        <taxon>rosids</taxon>
        <taxon>malvids</taxon>
        <taxon>Brassicales</taxon>
        <taxon>Brassicaceae</taxon>
        <taxon>Brassiceae</taxon>
        <taxon>Brassica</taxon>
    </lineage>
</organism>
<evidence type="ECO:0000256" key="10">
    <source>
        <dbReference type="ARBA" id="ARBA00022833"/>
    </source>
</evidence>
<keyword evidence="17" id="KW-1185">Reference proteome</keyword>
<evidence type="ECO:0000259" key="15">
    <source>
        <dbReference type="PROSITE" id="PS50089"/>
    </source>
</evidence>
<dbReference type="Proteomes" id="UP000028999">
    <property type="component" value="Unassembled WGS sequence"/>
</dbReference>
<dbReference type="SMART" id="SM00184">
    <property type="entry name" value="RING"/>
    <property type="match status" value="1"/>
</dbReference>
<evidence type="ECO:0000256" key="7">
    <source>
        <dbReference type="ARBA" id="ARBA00022723"/>
    </source>
</evidence>
<evidence type="ECO:0000256" key="1">
    <source>
        <dbReference type="ARBA" id="ARBA00000900"/>
    </source>
</evidence>
<dbReference type="GO" id="GO:0008270">
    <property type="term" value="F:zinc ion binding"/>
    <property type="evidence" value="ECO:0007669"/>
    <property type="project" value="UniProtKB-KW"/>
</dbReference>
<dbReference type="Gramene" id="CDY56872">
    <property type="protein sequence ID" value="CDY56872"/>
    <property type="gene ID" value="GSBRNA2T00020211001"/>
</dbReference>
<dbReference type="SMR" id="A0A078J194"/>
<evidence type="ECO:0000256" key="13">
    <source>
        <dbReference type="ARBA" id="ARBA00024209"/>
    </source>
</evidence>
<evidence type="ECO:0000256" key="3">
    <source>
        <dbReference type="ARBA" id="ARBA00004906"/>
    </source>
</evidence>
<dbReference type="InterPro" id="IPR001841">
    <property type="entry name" value="Znf_RING"/>
</dbReference>
<dbReference type="PROSITE" id="PS50089">
    <property type="entry name" value="ZF_RING_2"/>
    <property type="match status" value="1"/>
</dbReference>
<dbReference type="CDD" id="cd16461">
    <property type="entry name" value="RING-H2_EL5-like"/>
    <property type="match status" value="1"/>
</dbReference>
<protein>
    <recommendedName>
        <fullName evidence="4">RING-type E3 ubiquitin transferase</fullName>
        <ecNumber evidence="4">2.3.2.27</ecNumber>
    </recommendedName>
</protein>
<feature type="domain" description="RING-type" evidence="15">
    <location>
        <begin position="419"/>
        <end position="461"/>
    </location>
</feature>
<evidence type="ECO:0000256" key="14">
    <source>
        <dbReference type="PROSITE-ProRule" id="PRU00175"/>
    </source>
</evidence>
<evidence type="ECO:0000256" key="4">
    <source>
        <dbReference type="ARBA" id="ARBA00012483"/>
    </source>
</evidence>
<keyword evidence="10" id="KW-0862">Zinc</keyword>